<feature type="compositionally biased region" description="Low complexity" evidence="1">
    <location>
        <begin position="15"/>
        <end position="27"/>
    </location>
</feature>
<reference evidence="2 3" key="1">
    <citation type="submission" date="2024-01" db="EMBL/GenBank/DDBJ databases">
        <authorList>
            <consortium name="Genoscope - CEA"/>
            <person name="William W."/>
        </authorList>
    </citation>
    <scope>NUCLEOTIDE SEQUENCE [LARGE SCALE GENOMIC DNA]</scope>
    <source>
        <strain evidence="2 3">29B2s-10</strain>
    </source>
</reference>
<evidence type="ECO:0000313" key="3">
    <source>
        <dbReference type="Proteomes" id="UP001497600"/>
    </source>
</evidence>
<dbReference type="InterPro" id="IPR009836">
    <property type="entry name" value="GRDP-like"/>
</dbReference>
<protein>
    <submittedName>
        <fullName evidence="2">Uncharacterized protein</fullName>
    </submittedName>
</protein>
<evidence type="ECO:0000313" key="2">
    <source>
        <dbReference type="EMBL" id="CAK7906901.1"/>
    </source>
</evidence>
<dbReference type="EMBL" id="OZ004257">
    <property type="protein sequence ID" value="CAK7906901.1"/>
    <property type="molecule type" value="Genomic_DNA"/>
</dbReference>
<name>A0ABP0EDW9_9ASCO</name>
<organism evidence="2 3">
    <name type="scientific">[Candida] anglica</name>
    <dbReference type="NCBI Taxonomy" id="148631"/>
    <lineage>
        <taxon>Eukaryota</taxon>
        <taxon>Fungi</taxon>
        <taxon>Dikarya</taxon>
        <taxon>Ascomycota</taxon>
        <taxon>Saccharomycotina</taxon>
        <taxon>Pichiomycetes</taxon>
        <taxon>Debaryomycetaceae</taxon>
        <taxon>Kurtzmaniella</taxon>
    </lineage>
</organism>
<dbReference type="PANTHER" id="PTHR34365">
    <property type="entry name" value="ENOLASE (DUF1399)"/>
    <property type="match status" value="1"/>
</dbReference>
<proteinExistence type="predicted"/>
<sequence length="528" mass="60792">MSVIHQYQHTITPRSIGSNSTSSDSTIPRTVLQSSGRPHRSSVPNVNIIIAHLKLMKCFQNLTQSIPKKDWTIFLRNSLRRFIWYVTLLKNKFKPRQRYSNEAAQLSNYKNLPLAKFCSHSISSQLPPIDILYVWYVLTSKTTSYYEMGARNSFLEFSFLPFPLIPVASSLSMNSFQYCPDKRAVQKFMAFTDNNIPYHWNLSSLQTVPIICPVCSQKLAGVYLKDIEGFSQLSSCRCKFQGQLCSSQLSKRQLYADLCSEKPLPFLYQTLSSHLFESETYDTTVEEIDISLKEILATPNRIQELKLASTTIETFFNSVEEDLESMDDKDIAFKIIDRLGKYYTSSSTSMLNATIPASNPIQITEGWNIFETRNELIEKISSLKWLYNPQLENVLLPKSIARYGAFFHILSDNYRCYSLVPLVDIDLVWQTHKLAVHSYMEHCKIKCHNNVIDAIYDTSKLASNFEYTCKLYKTVYHKEYSSCNCYYCFRAGRLIKQSQYSPKIAEFCTLLLPCFTISNCSTTTIPSR</sequence>
<feature type="region of interest" description="Disordered" evidence="1">
    <location>
        <begin position="1"/>
        <end position="40"/>
    </location>
</feature>
<dbReference type="Pfam" id="PF07173">
    <property type="entry name" value="GRDP-like"/>
    <property type="match status" value="1"/>
</dbReference>
<dbReference type="Proteomes" id="UP001497600">
    <property type="component" value="Chromosome E"/>
</dbReference>
<evidence type="ECO:0000256" key="1">
    <source>
        <dbReference type="SAM" id="MobiDB-lite"/>
    </source>
</evidence>
<gene>
    <name evidence="2" type="ORF">CAAN4_E02982</name>
</gene>
<dbReference type="PANTHER" id="PTHR34365:SF7">
    <property type="entry name" value="GLYCINE-RICH DOMAIN-CONTAINING PROTEIN 1"/>
    <property type="match status" value="1"/>
</dbReference>
<keyword evidence="3" id="KW-1185">Reference proteome</keyword>
<feature type="compositionally biased region" description="Polar residues" evidence="1">
    <location>
        <begin position="1"/>
        <end position="13"/>
    </location>
</feature>
<accession>A0ABP0EDW9</accession>